<dbReference type="GO" id="GO:0046789">
    <property type="term" value="F:host cell surface receptor binding"/>
    <property type="evidence" value="ECO:0007669"/>
    <property type="project" value="UniProtKB-UniRule"/>
</dbReference>
<dbReference type="InterPro" id="IPR013828">
    <property type="entry name" value="Hemagglutn_HA1_a/b_dom_sf"/>
</dbReference>
<feature type="site" description="Cleavage; by host" evidence="27">
    <location>
        <begin position="344"/>
        <end position="345"/>
    </location>
</feature>
<feature type="lipid moiety-binding region" description="S-palmitoyl cysteine; by host" evidence="27">
    <location>
        <position position="565"/>
    </location>
</feature>
<dbReference type="SUPFAM" id="SSF49818">
    <property type="entry name" value="Viral protein domain"/>
    <property type="match status" value="1"/>
</dbReference>
<comment type="subunit">
    <text evidence="26">Homotrimer of disulfide-linked HA1-HA2. Interacts with human CACNA1C.</text>
</comment>
<comment type="similarity">
    <text evidence="2 27 28">Belongs to the influenza viruses hemagglutinin family.</text>
</comment>
<evidence type="ECO:0000256" key="23">
    <source>
        <dbReference type="ARBA" id="ARBA00023288"/>
    </source>
</evidence>
<evidence type="ECO:0000256" key="15">
    <source>
        <dbReference type="ARBA" id="ARBA00022879"/>
    </source>
</evidence>
<sequence>MEAKLFVLFCTFTVLKADTICVGYHANNSTDTVDTVLEKNVTVTHSVNLLEDSHNGKLCSLNGIAPLQLGKCNVAGWLLGNPECDLLLTANSWSYIIETSNSENGTCYPGEFIDYEELREQLSSVSSFEKFEIFPKANSWPNHETTKGVTAACSYSGASSFYRNLLWITKKGTSYPKLSKSYTNNKGKEVLVLWGVHHPPTTSEQQSLYQNTDAYVSVGSSKYNRRFTPEIAARPKVRGQAGRMNYYWTLLDQGDTITFEATGNLIAPWYAFALNKGSDSGIITSDAPVHNCDTRCQTPHGALNSSLPFQNVHPITIGECPKYVKSTKLRMATGLRNVPSIQSRGLFGAIAGFIEGGWTGMIDGWYGYHHQNEQGSGYAADQKSTQNAIDGITNKVNSVIEKMNTQFTAVGKEFNNLERRIENLNKKVDDGFLDVWTYNAELLVLLENERTLDFHDSNVRNLYERVKSQLRNNAKEIGNGCFEFYHKCDDECMESVKNGTYDYPKYSVESKLNREEIDGVKLESMGVYQILAIYSTVASSLVLLVSLGAISFWMCSNGSLQCRICI</sequence>
<evidence type="ECO:0000256" key="25">
    <source>
        <dbReference type="ARBA" id="ARBA00059860"/>
    </source>
</evidence>
<dbReference type="InterPro" id="IPR008980">
    <property type="entry name" value="Capsid_hemagglutn"/>
</dbReference>
<keyword evidence="17 27" id="KW-1133">Transmembrane helix</keyword>
<dbReference type="Gene3D" id="2.10.77.10">
    <property type="entry name" value="Hemagglutinin Chain A, Domain 2"/>
    <property type="match status" value="1"/>
</dbReference>
<keyword evidence="11 27" id="KW-0732">Signal</keyword>
<reference evidence="29" key="1">
    <citation type="submission" date="2017-10" db="EMBL/GenBank/DDBJ databases">
        <authorList>
            <consortium name="Centers of Excellence for Influenza Research and Surveillance (CEIRS) and National Veterinary Services Laboratories"/>
            <person name="Killian M.L."/>
            <person name="Franzen K."/>
            <person name="Camp P."/>
            <person name="Stuber T."/>
            <person name="Robbe-Austerman S."/>
            <person name="Lauterbach S."/>
            <person name="Nolting J."/>
            <person name="Bowman A."/>
        </authorList>
    </citation>
    <scope>NUCLEOTIDE SEQUENCE</scope>
    <source>
        <strain evidence="29">A/green-winged teal/Tennessee/17OS0732/2017</strain>
    </source>
</reference>
<keyword evidence="15 27" id="KW-0261">Viral envelope protein</keyword>
<dbReference type="HAMAP" id="MF_04072">
    <property type="entry name" value="INFV_HEMA"/>
    <property type="match status" value="1"/>
</dbReference>
<feature type="chain" id="PRO_5023290926" description="Hemagglutinin HA2 chain" evidence="27">
    <location>
        <begin position="345"/>
        <end position="566"/>
    </location>
</feature>
<dbReference type="SUPFAM" id="SSF58064">
    <property type="entry name" value="Influenza hemagglutinin (stalk)"/>
    <property type="match status" value="1"/>
</dbReference>
<dbReference type="GO" id="GO:0020002">
    <property type="term" value="C:host cell plasma membrane"/>
    <property type="evidence" value="ECO:0007669"/>
    <property type="project" value="UniProtKB-SubCell"/>
</dbReference>
<accession>A0A2H4TB05</accession>
<evidence type="ECO:0000256" key="21">
    <source>
        <dbReference type="ARBA" id="ARBA00023180"/>
    </source>
</evidence>
<dbReference type="PRINTS" id="PR00329">
    <property type="entry name" value="HEMAGGLUTN12"/>
</dbReference>
<keyword evidence="9 27" id="KW-1162">Viral penetration into host cytoplasm</keyword>
<dbReference type="Gene3D" id="3.90.209.20">
    <property type="match status" value="1"/>
</dbReference>
<keyword evidence="10 27" id="KW-0812">Transmembrane</keyword>
<keyword evidence="7 27" id="KW-1165">Clathrin-mediated endocytosis of virus by host</keyword>
<dbReference type="InterPro" id="IPR001364">
    <property type="entry name" value="Hemagglutn_influenz_A/B"/>
</dbReference>
<dbReference type="GO" id="GO:0016020">
    <property type="term" value="C:membrane"/>
    <property type="evidence" value="ECO:0007669"/>
    <property type="project" value="UniProtKB-UniRule"/>
</dbReference>
<dbReference type="GO" id="GO:0075512">
    <property type="term" value="P:clathrin-dependent endocytosis of virus by host cell"/>
    <property type="evidence" value="ECO:0007669"/>
    <property type="project" value="UniProtKB-UniRule"/>
</dbReference>
<comment type="caution">
    <text evidence="27">Lacks conserved residue(s) required for the propagation of feature annotation.</text>
</comment>
<evidence type="ECO:0000256" key="22">
    <source>
        <dbReference type="ARBA" id="ARBA00023261"/>
    </source>
</evidence>
<evidence type="ECO:0000256" key="18">
    <source>
        <dbReference type="ARBA" id="ARBA00023136"/>
    </source>
</evidence>
<evidence type="ECO:0000256" key="1">
    <source>
        <dbReference type="ARBA" id="ARBA00004310"/>
    </source>
</evidence>
<evidence type="ECO:0000256" key="5">
    <source>
        <dbReference type="ARBA" id="ARBA00022511"/>
    </source>
</evidence>
<proteinExistence type="inferred from homology"/>
<feature type="lipid moiety-binding region" description="S-palmitoyl cysteine; by host" evidence="27">
    <location>
        <position position="555"/>
    </location>
</feature>
<keyword evidence="12 27" id="KW-1161">Viral attachment to host cell</keyword>
<gene>
    <name evidence="27 29" type="primary">HA</name>
</gene>
<evidence type="ECO:0000256" key="3">
    <source>
        <dbReference type="ARBA" id="ARBA00022506"/>
    </source>
</evidence>
<feature type="disulfide bond" evidence="27">
    <location>
        <begin position="72"/>
        <end position="84"/>
    </location>
</feature>
<evidence type="ECO:0000256" key="9">
    <source>
        <dbReference type="ARBA" id="ARBA00022595"/>
    </source>
</evidence>
<keyword evidence="24 27" id="KW-1160">Virus entry into host cell</keyword>
<keyword evidence="18 27" id="KW-0472">Membrane</keyword>
<evidence type="ECO:0000256" key="11">
    <source>
        <dbReference type="ARBA" id="ARBA00022729"/>
    </source>
</evidence>
<keyword evidence="3 27" id="KW-1168">Fusion of virus membrane with host membrane</keyword>
<evidence type="ECO:0000313" key="29">
    <source>
        <dbReference type="EMBL" id="ATY73090.1"/>
    </source>
</evidence>
<keyword evidence="19 27" id="KW-0564">Palmitate</keyword>
<evidence type="ECO:0000256" key="2">
    <source>
        <dbReference type="ARBA" id="ARBA00006321"/>
    </source>
</evidence>
<keyword evidence="6 27" id="KW-0348">Hemagglutinin</keyword>
<keyword evidence="22 27" id="KW-1167">Clathrin- and caveolin-independent endocytosis of virus by host</keyword>
<dbReference type="GO" id="GO:0019031">
    <property type="term" value="C:viral envelope"/>
    <property type="evidence" value="ECO:0007669"/>
    <property type="project" value="UniProtKB-UniRule"/>
</dbReference>
<evidence type="ECO:0000256" key="12">
    <source>
        <dbReference type="ARBA" id="ARBA00022804"/>
    </source>
</evidence>
<evidence type="ECO:0000256" key="24">
    <source>
        <dbReference type="ARBA" id="ARBA00023296"/>
    </source>
</evidence>
<evidence type="ECO:0000256" key="6">
    <source>
        <dbReference type="ARBA" id="ARBA00022546"/>
    </source>
</evidence>
<evidence type="ECO:0000256" key="17">
    <source>
        <dbReference type="ARBA" id="ARBA00022989"/>
    </source>
</evidence>
<keyword evidence="5 27" id="KW-1032">Host cell membrane</keyword>
<dbReference type="GO" id="GO:0046761">
    <property type="term" value="P:viral budding from plasma membrane"/>
    <property type="evidence" value="ECO:0007669"/>
    <property type="project" value="UniProtKB-UniRule"/>
</dbReference>
<keyword evidence="21 27" id="KW-0325">Glycoprotein</keyword>
<comment type="function">
    <text evidence="25 28">Binds to sialic acid-containing receptors on the cell surface, bringing about the attachment of the virus particle to the cell. This attachment induces virion internalization of about two third of the virus particles through clathrin-dependent endocytosis and about one third through a clathrin- and caveolin-independent pathway. Plays a major role in the determination of host range restriction and virulence. Class I viral fusion protein. Responsible for penetration of the virus into the cell cytoplasm by mediating the fusion of the membrane of the endocytosed virus particle with the endosomal membrane. Low pH in endosomes induces an irreversible conformational change in HA2, releasing the fusion hydrophobic peptide. Several trimers are required to form a competent fusion pore.</text>
</comment>
<keyword evidence="20 27" id="KW-1015">Disulfide bond</keyword>
<keyword evidence="16 27" id="KW-1164">Virus endocytosis by host</keyword>
<evidence type="ECO:0000256" key="28">
    <source>
        <dbReference type="RuleBase" id="RU003324"/>
    </source>
</evidence>
<dbReference type="GO" id="GO:0019062">
    <property type="term" value="P:virion attachment to host cell"/>
    <property type="evidence" value="ECO:0007669"/>
    <property type="project" value="UniProtKB-KW"/>
</dbReference>
<dbReference type="InterPro" id="IPR000149">
    <property type="entry name" value="Hemagglutn_influenz_A"/>
</dbReference>
<dbReference type="FunFam" id="3.90.20.10:FF:000002">
    <property type="entry name" value="Hemagglutinin"/>
    <property type="match status" value="1"/>
</dbReference>
<protein>
    <recommendedName>
        <fullName evidence="27">Hemagglutinin</fullName>
    </recommendedName>
    <component>
        <recommendedName>
            <fullName evidence="27">Hemagglutinin HA1 chain</fullName>
        </recommendedName>
    </component>
    <component>
        <recommendedName>
            <fullName evidence="27">Hemagglutinin HA2 chain</fullName>
        </recommendedName>
    </component>
</protein>
<evidence type="ECO:0000256" key="10">
    <source>
        <dbReference type="ARBA" id="ARBA00022692"/>
    </source>
</evidence>
<organism evidence="29">
    <name type="scientific">Influenza A virus</name>
    <name type="common">A/green-winged teal/Tennessee/17OS0732/2017(H1N1)</name>
    <dbReference type="NCBI Taxonomy" id="2050500"/>
    <lineage>
        <taxon>Viruses</taxon>
        <taxon>Riboviria</taxon>
        <taxon>Orthornavirae</taxon>
        <taxon>Negarnaviricota</taxon>
        <taxon>Polyploviricotina</taxon>
        <taxon>Insthoviricetes</taxon>
        <taxon>Articulavirales</taxon>
        <taxon>Orthomyxoviridae</taxon>
        <taxon>Alphainfluenzavirus</taxon>
        <taxon>Alphainfluenzavirus influenzae</taxon>
        <taxon>Influenza A virus</taxon>
    </lineage>
</organism>
<keyword evidence="23 27" id="KW-0449">Lipoprotein</keyword>
<feature type="disulfide bond" evidence="27">
    <location>
        <begin position="296"/>
        <end position="320"/>
    </location>
</feature>
<feature type="transmembrane region" description="Helical" evidence="27">
    <location>
        <begin position="531"/>
        <end position="554"/>
    </location>
</feature>
<evidence type="ECO:0000256" key="13">
    <source>
        <dbReference type="ARBA" id="ARBA00022844"/>
    </source>
</evidence>
<dbReference type="GO" id="GO:0055036">
    <property type="term" value="C:virion membrane"/>
    <property type="evidence" value="ECO:0007669"/>
    <property type="project" value="UniProtKB-SubCell"/>
</dbReference>
<keyword evidence="13 27" id="KW-0946">Virion</keyword>
<keyword evidence="4 27" id="KW-1170">Fusion of virus membrane with host endosomal membrane</keyword>
<feature type="disulfide bond" evidence="27">
    <location>
        <begin position="488"/>
        <end position="492"/>
    </location>
</feature>
<comment type="PTM">
    <text evidence="27">Palmitoylated.</text>
</comment>
<dbReference type="Proteomes" id="UP001395452">
    <property type="component" value="Genome"/>
</dbReference>
<comment type="function">
    <text evidence="27">Binds to sialic acid-containing receptors on the cell surface, bringing about the attachment of the virus particle to the cell. This attachment induces virion internalization either through clathrin-dependent endocytosis or through clathrin- and caveolin-independent pathway. Plays a major role in the determination of host range restriction and virulence. Class I viral fusion protein. Responsible for penetration of the virus into the cell cytoplasm by mediating the fusion of the membrane of the endocytosed virus particle with the endosomal membrane. Low pH in endosomes induces an irreversible conformational change in HA2, releasing the fusion hydrophobic peptide. Several trimers are required to form a competent fusion pore.</text>
</comment>
<dbReference type="PRINTS" id="PR00330">
    <property type="entry name" value="HEMAGGLUTN1"/>
</dbReference>
<evidence type="ECO:0000256" key="16">
    <source>
        <dbReference type="ARBA" id="ARBA00022890"/>
    </source>
</evidence>
<comment type="PTM">
    <text evidence="27">In natural infection, inactive HA is matured into HA1 and HA2 outside the cell by one or more trypsin-like, arginine-specific endoprotease secreted by the bronchial epithelial cells. One identified protease that may be involved in this process is secreted in lungs by club cells.</text>
</comment>
<evidence type="ECO:0000256" key="20">
    <source>
        <dbReference type="ARBA" id="ARBA00023157"/>
    </source>
</evidence>
<evidence type="ECO:0000256" key="4">
    <source>
        <dbReference type="ARBA" id="ARBA00022510"/>
    </source>
</evidence>
<dbReference type="GO" id="GO:0019064">
    <property type="term" value="P:fusion of virus membrane with host plasma membrane"/>
    <property type="evidence" value="ECO:0007669"/>
    <property type="project" value="InterPro"/>
</dbReference>
<evidence type="ECO:0000256" key="27">
    <source>
        <dbReference type="HAMAP-Rule" id="MF_04072"/>
    </source>
</evidence>
<evidence type="ECO:0000256" key="19">
    <source>
        <dbReference type="ARBA" id="ARBA00023139"/>
    </source>
</evidence>
<dbReference type="EMBL" id="MG280176">
    <property type="protein sequence ID" value="ATY73090.1"/>
    <property type="molecule type" value="Viral_cRNA"/>
</dbReference>
<evidence type="ECO:0000256" key="26">
    <source>
        <dbReference type="ARBA" id="ARBA00064035"/>
    </source>
</evidence>
<dbReference type="Gene3D" id="3.90.20.10">
    <property type="match status" value="1"/>
</dbReference>
<keyword evidence="8 27" id="KW-0945">Host-virus interaction</keyword>
<evidence type="ECO:0000256" key="8">
    <source>
        <dbReference type="ARBA" id="ARBA00022581"/>
    </source>
</evidence>
<evidence type="ECO:0000256" key="7">
    <source>
        <dbReference type="ARBA" id="ARBA00022570"/>
    </source>
</evidence>
<name>A0A2H4TB05_9INFA</name>
<feature type="lipid moiety-binding region" description="S-palmitoyl cysteine; by host" evidence="27">
    <location>
        <position position="562"/>
    </location>
</feature>
<dbReference type="Pfam" id="PF00509">
    <property type="entry name" value="Hemagglutinin"/>
    <property type="match status" value="1"/>
</dbReference>
<comment type="subcellular location">
    <subcellularLocation>
        <location evidence="1 27">Host apical cell membrane</location>
        <topology evidence="1 27">Single-pass type I membrane protein</topology>
    </subcellularLocation>
    <subcellularLocation>
        <location evidence="27">Virion membrane</location>
        <topology evidence="27">Single-pass type I membrane protein</topology>
    </subcellularLocation>
    <text evidence="27">Targeted to the apical plasma membrane in epithelial polarized cells through a signal present in the transmembrane domain. Associated with glycosphingolipid- and cholesterol-enriched detergent-resistant lipid rafts.</text>
</comment>
<keyword evidence="14 27" id="KW-1043">Host membrane</keyword>
<evidence type="ECO:0000256" key="14">
    <source>
        <dbReference type="ARBA" id="ARBA00022870"/>
    </source>
</evidence>
<dbReference type="GO" id="GO:0039654">
    <property type="term" value="P:fusion of virus membrane with host endosome membrane"/>
    <property type="evidence" value="ECO:0007669"/>
    <property type="project" value="UniProtKB-UniRule"/>
</dbReference>